<dbReference type="STRING" id="1569628.A0A316UZ32"/>
<evidence type="ECO:0000256" key="9">
    <source>
        <dbReference type="SAM" id="MobiDB-lite"/>
    </source>
</evidence>
<name>A0A316UZ32_9BASI</name>
<evidence type="ECO:0000256" key="2">
    <source>
        <dbReference type="ARBA" id="ARBA00008029"/>
    </source>
</evidence>
<organism evidence="10 11">
    <name type="scientific">Jaminaea rosea</name>
    <dbReference type="NCBI Taxonomy" id="1569628"/>
    <lineage>
        <taxon>Eukaryota</taxon>
        <taxon>Fungi</taxon>
        <taxon>Dikarya</taxon>
        <taxon>Basidiomycota</taxon>
        <taxon>Ustilaginomycotina</taxon>
        <taxon>Exobasidiomycetes</taxon>
        <taxon>Microstromatales</taxon>
        <taxon>Microstromatales incertae sedis</taxon>
        <taxon>Jaminaea</taxon>
    </lineage>
</organism>
<dbReference type="EMBL" id="KZ819662">
    <property type="protein sequence ID" value="PWN30254.1"/>
    <property type="molecule type" value="Genomic_DNA"/>
</dbReference>
<dbReference type="PANTHER" id="PTHR23168">
    <property type="entry name" value="MITOTIC SPINDLE ASSEMBLY CHECKPOINT PROTEIN MAD1 MITOTIC ARREST DEFICIENT-LIKE PROTEIN 1"/>
    <property type="match status" value="1"/>
</dbReference>
<proteinExistence type="inferred from homology"/>
<dbReference type="GO" id="GO:0051315">
    <property type="term" value="P:attachment of mitotic spindle microtubules to kinetochore"/>
    <property type="evidence" value="ECO:0007669"/>
    <property type="project" value="TreeGrafter"/>
</dbReference>
<evidence type="ECO:0000256" key="5">
    <source>
        <dbReference type="ARBA" id="ARBA00022776"/>
    </source>
</evidence>
<evidence type="ECO:0000256" key="4">
    <source>
        <dbReference type="ARBA" id="ARBA00022618"/>
    </source>
</evidence>
<evidence type="ECO:0000256" key="1">
    <source>
        <dbReference type="ARBA" id="ARBA00004123"/>
    </source>
</evidence>
<feature type="region of interest" description="Disordered" evidence="9">
    <location>
        <begin position="501"/>
        <end position="540"/>
    </location>
</feature>
<dbReference type="RefSeq" id="XP_025364866.1">
    <property type="nucleotide sequence ID" value="XM_025504992.1"/>
</dbReference>
<comment type="similarity">
    <text evidence="2">Belongs to the MAD1 family.</text>
</comment>
<comment type="subcellular location">
    <subcellularLocation>
        <location evidence="1">Nucleus</location>
    </subcellularLocation>
</comment>
<dbReference type="AlphaFoldDB" id="A0A316UZ32"/>
<feature type="compositionally biased region" description="Low complexity" evidence="9">
    <location>
        <begin position="101"/>
        <end position="126"/>
    </location>
</feature>
<evidence type="ECO:0000256" key="7">
    <source>
        <dbReference type="ARBA" id="ARBA00023306"/>
    </source>
</evidence>
<feature type="compositionally biased region" description="Basic and acidic residues" evidence="9">
    <location>
        <begin position="501"/>
        <end position="512"/>
    </location>
</feature>
<evidence type="ECO:0000256" key="8">
    <source>
        <dbReference type="SAM" id="Coils"/>
    </source>
</evidence>
<gene>
    <name evidence="10" type="ORF">BDZ90DRAFT_229270</name>
</gene>
<keyword evidence="7" id="KW-0131">Cell cycle</keyword>
<dbReference type="Proteomes" id="UP000245884">
    <property type="component" value="Unassembled WGS sequence"/>
</dbReference>
<dbReference type="GO" id="GO:0007094">
    <property type="term" value="P:mitotic spindle assembly checkpoint signaling"/>
    <property type="evidence" value="ECO:0007669"/>
    <property type="project" value="InterPro"/>
</dbReference>
<dbReference type="GO" id="GO:0051301">
    <property type="term" value="P:cell division"/>
    <property type="evidence" value="ECO:0007669"/>
    <property type="project" value="UniProtKB-KW"/>
</dbReference>
<keyword evidence="11" id="KW-1185">Reference proteome</keyword>
<dbReference type="GO" id="GO:0005635">
    <property type="term" value="C:nuclear envelope"/>
    <property type="evidence" value="ECO:0007669"/>
    <property type="project" value="TreeGrafter"/>
</dbReference>
<accession>A0A316UZ32</accession>
<feature type="region of interest" description="Disordered" evidence="9">
    <location>
        <begin position="556"/>
        <end position="581"/>
    </location>
</feature>
<dbReference type="OrthoDB" id="331602at2759"/>
<feature type="region of interest" description="Disordered" evidence="9">
    <location>
        <begin position="1"/>
        <end position="127"/>
    </location>
</feature>
<keyword evidence="8" id="KW-0175">Coiled coil</keyword>
<evidence type="ECO:0000313" key="11">
    <source>
        <dbReference type="Proteomes" id="UP000245884"/>
    </source>
</evidence>
<feature type="compositionally biased region" description="Basic and acidic residues" evidence="9">
    <location>
        <begin position="172"/>
        <end position="192"/>
    </location>
</feature>
<evidence type="ECO:0000256" key="3">
    <source>
        <dbReference type="ARBA" id="ARBA00022019"/>
    </source>
</evidence>
<keyword evidence="4" id="KW-0132">Cell division</keyword>
<dbReference type="GO" id="GO:0072686">
    <property type="term" value="C:mitotic spindle"/>
    <property type="evidence" value="ECO:0007669"/>
    <property type="project" value="TreeGrafter"/>
</dbReference>
<reference evidence="10 11" key="1">
    <citation type="journal article" date="2018" name="Mol. Biol. Evol.">
        <title>Broad Genomic Sampling Reveals a Smut Pathogenic Ancestry of the Fungal Clade Ustilaginomycotina.</title>
        <authorList>
            <person name="Kijpornyongpan T."/>
            <person name="Mondo S.J."/>
            <person name="Barry K."/>
            <person name="Sandor L."/>
            <person name="Lee J."/>
            <person name="Lipzen A."/>
            <person name="Pangilinan J."/>
            <person name="LaButti K."/>
            <person name="Hainaut M."/>
            <person name="Henrissat B."/>
            <person name="Grigoriev I.V."/>
            <person name="Spatafora J.W."/>
            <person name="Aime M.C."/>
        </authorList>
    </citation>
    <scope>NUCLEOTIDE SEQUENCE [LARGE SCALE GENOMIC DNA]</scope>
    <source>
        <strain evidence="10 11">MCA 5214</strain>
    </source>
</reference>
<dbReference type="InterPro" id="IPR008672">
    <property type="entry name" value="Mad1"/>
</dbReference>
<dbReference type="Gene3D" id="1.20.5.170">
    <property type="match status" value="1"/>
</dbReference>
<feature type="coiled-coil region" evidence="8">
    <location>
        <begin position="643"/>
        <end position="670"/>
    </location>
</feature>
<evidence type="ECO:0000313" key="10">
    <source>
        <dbReference type="EMBL" id="PWN30254.1"/>
    </source>
</evidence>
<dbReference type="Gene3D" id="3.30.457.60">
    <property type="match status" value="1"/>
</dbReference>
<keyword evidence="6" id="KW-0539">Nucleus</keyword>
<dbReference type="GO" id="GO:0000776">
    <property type="term" value="C:kinetochore"/>
    <property type="evidence" value="ECO:0007669"/>
    <property type="project" value="TreeGrafter"/>
</dbReference>
<protein>
    <recommendedName>
        <fullName evidence="3">Spindle assembly checkpoint component MAD1</fullName>
    </recommendedName>
</protein>
<dbReference type="Gene3D" id="6.10.250.90">
    <property type="match status" value="1"/>
</dbReference>
<evidence type="ECO:0000256" key="6">
    <source>
        <dbReference type="ARBA" id="ARBA00023242"/>
    </source>
</evidence>
<feature type="compositionally biased region" description="Low complexity" evidence="9">
    <location>
        <begin position="18"/>
        <end position="34"/>
    </location>
</feature>
<dbReference type="PANTHER" id="PTHR23168:SF0">
    <property type="entry name" value="MITOTIC SPINDLE ASSEMBLY CHECKPOINT PROTEIN MAD1"/>
    <property type="match status" value="1"/>
</dbReference>
<feature type="compositionally biased region" description="Basic and acidic residues" evidence="9">
    <location>
        <begin position="215"/>
        <end position="263"/>
    </location>
</feature>
<keyword evidence="5" id="KW-0498">Mitosis</keyword>
<dbReference type="SUPFAM" id="SSF75704">
    <property type="entry name" value="Mitotic arrest deficient-like 1, Mad1"/>
    <property type="match status" value="1"/>
</dbReference>
<feature type="compositionally biased region" description="Low complexity" evidence="9">
    <location>
        <begin position="51"/>
        <end position="68"/>
    </location>
</feature>
<feature type="region of interest" description="Disordered" evidence="9">
    <location>
        <begin position="172"/>
        <end position="270"/>
    </location>
</feature>
<dbReference type="Pfam" id="PF05557">
    <property type="entry name" value="MAD"/>
    <property type="match status" value="1"/>
</dbReference>
<dbReference type="GeneID" id="37026815"/>
<sequence>MSDNKFMPTRQPRPSYLSQQGGSASSSSAGPSTSRLAAPSAAGASRFGFRAPSAGAPPSSSSAAPAGGVTATPLGKRTVSNTSLPDHANGVGSAPPSSAKRPLTSTSTPLRSSRPPSPSSTQQLSTIKSQYESRLLLSQQSYDGLEDAYRKLATEVERLKSERRELAEEWARVKEERAAEQREWQQEREKLRSQVNQERAARSEAEEELQGAAEDAARQRQDSQAELNELRVRLGRAEAEKAELQGRTQMDEDRRRRDAERLSQEMSTNQELEAKVAELESKVASSSASPSKDAAVERELHRILAHSRQLEGQVATLNATTTSLRKQAEGNAVLKEENLLLRNKVDSLTTLQSRVVELEEHQERRQAEEKAWDEFLAQPNAFSSKLEADAAMSAGDVDGDLPTLPLAPQPIQRASLPAYLCNLRGLVSGLLTRSQILSSKITSARQRQESLESELEGKEEEVRQCKRQEAEANDKVVELQRVKAQWEEENRRYRGLLKSYEEQEKRDGEASKAEAAAASIKRDEDQEMEDAQATPAASAAHLERISLLESELEHKRSEISSLAQQHEEATHQLKSSHLAAQQEVESLRSDLLVLQRENERLDTALGKAEERIGLGHFDQEKYRCLVLKQNPVDVDRDLRTKTMNRIKGENEELVKRVEDLSRQLAEAGSSAAATAPVDGNGDAAAAAGLVPAATVSNLRTEIASLTSQLALKDKTLLRLKQVYTSKASEFRSAIQSLFGFKVRFLENGAVRLNSTFARSTSRATSLVFASEEGGVGRMKLTGEAAKDLSLANVPHLREYWLAEGGMRQSVPCFLAALQLELYESTTQAVRGAWAVPDADEEEE</sequence>